<sequence>MNRLQFPIKSGLIFFVIWCTNTLLAQPLLEKLESPIYKRKFLTDNSVDEISYEISMTKKRYRFGERKIVKSTIKNIGKRTIRVRLPHAIDEIVTYKVFQDRPEGRQKVGESLERKSGSLTRILRLAPGETCSSGSELDFVLSGGILMNPALEKGGDLKPGKYFLQATYHLGDPEKDGYRTKTVTANEIAFTVRELTEAEAHEFQLFLSAYAKLFPFKSQNVRPPGDATLLEQFQKDYPDSPYRLSAFNGLKSFYFKPEDMTKTYSLWKQAREEGLYNQLCEEMLDYLRDKDMYILLKADKLQDAIAVLKGSRRPFLIYNRRDLEKRLKKKQADKKKNNSTKEIPKENKVDPPQTSKPKVTETNEIEPPVATNDSYTWTIVTITFLVLLALIAAWKFFRKKQ</sequence>
<feature type="region of interest" description="Disordered" evidence="1">
    <location>
        <begin position="327"/>
        <end position="365"/>
    </location>
</feature>
<evidence type="ECO:0000256" key="1">
    <source>
        <dbReference type="SAM" id="MobiDB-lite"/>
    </source>
</evidence>
<keyword evidence="2" id="KW-0812">Transmembrane</keyword>
<protein>
    <submittedName>
        <fullName evidence="3">Uncharacterized protein</fullName>
    </submittedName>
</protein>
<feature type="transmembrane region" description="Helical" evidence="2">
    <location>
        <begin position="375"/>
        <end position="397"/>
    </location>
</feature>
<keyword evidence="2" id="KW-1133">Transmembrane helix</keyword>
<name>A0A3B1DNV8_9ZZZZ</name>
<accession>A0A3B1DNV8</accession>
<reference evidence="3" key="1">
    <citation type="submission" date="2018-06" db="EMBL/GenBank/DDBJ databases">
        <authorList>
            <person name="Zhirakovskaya E."/>
        </authorList>
    </citation>
    <scope>NUCLEOTIDE SEQUENCE</scope>
</reference>
<evidence type="ECO:0000313" key="3">
    <source>
        <dbReference type="EMBL" id="VAX42462.1"/>
    </source>
</evidence>
<evidence type="ECO:0000256" key="2">
    <source>
        <dbReference type="SAM" id="Phobius"/>
    </source>
</evidence>
<gene>
    <name evidence="3" type="ORF">MNBD_PLANCTO02-2872</name>
</gene>
<dbReference type="AlphaFoldDB" id="A0A3B1DNV8"/>
<proteinExistence type="predicted"/>
<feature type="compositionally biased region" description="Polar residues" evidence="1">
    <location>
        <begin position="352"/>
        <end position="362"/>
    </location>
</feature>
<keyword evidence="2" id="KW-0472">Membrane</keyword>
<dbReference type="EMBL" id="UOGL01000657">
    <property type="protein sequence ID" value="VAX42462.1"/>
    <property type="molecule type" value="Genomic_DNA"/>
</dbReference>
<organism evidence="3">
    <name type="scientific">hydrothermal vent metagenome</name>
    <dbReference type="NCBI Taxonomy" id="652676"/>
    <lineage>
        <taxon>unclassified sequences</taxon>
        <taxon>metagenomes</taxon>
        <taxon>ecological metagenomes</taxon>
    </lineage>
</organism>